<evidence type="ECO:0000313" key="2">
    <source>
        <dbReference type="Proteomes" id="UP001269271"/>
    </source>
</evidence>
<protein>
    <recommendedName>
        <fullName evidence="3">Phage protein</fullName>
    </recommendedName>
</protein>
<keyword evidence="2" id="KW-1185">Reference proteome</keyword>
<dbReference type="RefSeq" id="WP_049397028.1">
    <property type="nucleotide sequence ID" value="NZ_CAXOQV010000022.1"/>
</dbReference>
<proteinExistence type="predicted"/>
<accession>A0ABU3IKN7</accession>
<organism evidence="1 2">
    <name type="scientific">Staphylococcus haemolyticus</name>
    <dbReference type="NCBI Taxonomy" id="1283"/>
    <lineage>
        <taxon>Bacteria</taxon>
        <taxon>Bacillati</taxon>
        <taxon>Bacillota</taxon>
        <taxon>Bacilli</taxon>
        <taxon>Bacillales</taxon>
        <taxon>Staphylococcaceae</taxon>
        <taxon>Staphylococcus</taxon>
    </lineage>
</organism>
<comment type="caution">
    <text evidence="1">The sequence shown here is derived from an EMBL/GenBank/DDBJ whole genome shotgun (WGS) entry which is preliminary data.</text>
</comment>
<name>A0ABU3IKN7_STAHA</name>
<dbReference type="EMBL" id="JAVSOO010000018">
    <property type="protein sequence ID" value="MDT4286939.1"/>
    <property type="molecule type" value="Genomic_DNA"/>
</dbReference>
<sequence>MKIVYLWKNGQPVIVTTNEEGEYEYPSEKWTETKPDDGMYTPIYFDGQKWIGQSKEVFEKELPPEPIDDKDVLISNLSEQLLNTQLEIENVKKDMATVLELLVEKGSVDDVQNS</sequence>
<dbReference type="Proteomes" id="UP001269271">
    <property type="component" value="Unassembled WGS sequence"/>
</dbReference>
<evidence type="ECO:0008006" key="3">
    <source>
        <dbReference type="Google" id="ProtNLM"/>
    </source>
</evidence>
<gene>
    <name evidence="1" type="ORF">RO950_07875</name>
</gene>
<evidence type="ECO:0000313" key="1">
    <source>
        <dbReference type="EMBL" id="MDT4286939.1"/>
    </source>
</evidence>
<reference evidence="1 2" key="1">
    <citation type="submission" date="2023-08" db="EMBL/GenBank/DDBJ databases">
        <title>Genomic surveillance of Staphylococcus haemolyticus neonatal outbreak in southern France.</title>
        <authorList>
            <person name="Magnan C."/>
            <person name="Morsli M."/>
            <person name="Thiery B."/>
            <person name="Salipante F."/>
            <person name="Attar J."/>
            <person name="Massimo D.M."/>
            <person name="Ory J."/>
            <person name="Pantel A."/>
            <person name="Lavigne J.-P."/>
        </authorList>
    </citation>
    <scope>NUCLEOTIDE SEQUENCE [LARGE SCALE GENOMIC DNA]</scope>
    <source>
        <strain evidence="1 2">NSH026</strain>
    </source>
</reference>